<organism evidence="3 4">
    <name type="scientific">Brumimicrobium aurantiacum</name>
    <dbReference type="NCBI Taxonomy" id="1737063"/>
    <lineage>
        <taxon>Bacteria</taxon>
        <taxon>Pseudomonadati</taxon>
        <taxon>Bacteroidota</taxon>
        <taxon>Flavobacteriia</taxon>
        <taxon>Flavobacteriales</taxon>
        <taxon>Crocinitomicaceae</taxon>
        <taxon>Brumimicrobium</taxon>
    </lineage>
</organism>
<evidence type="ECO:0000256" key="1">
    <source>
        <dbReference type="ARBA" id="ARBA00022729"/>
    </source>
</evidence>
<accession>A0A3E1EXX9</accession>
<keyword evidence="1" id="KW-0732">Signal</keyword>
<dbReference type="RefSeq" id="WP_116880818.1">
    <property type="nucleotide sequence ID" value="NZ_QURB01000004.1"/>
</dbReference>
<dbReference type="AlphaFoldDB" id="A0A3E1EXX9"/>
<sequence>MKVKKVSQKKYFTKLLREVTIILVLSFISSLNQFYAQSYSHPIFDSLKIIPANPSPNDNVELVCFTTLSLSPAYLDSSKVNFQNNQIEVDLYYFLGNFMSDFVRVDTIDLGYYSANDYTLVAYAHSYMTGVPDFNKDTTFINFTVLREDVGLKTEKTFSKINLYPNPVKNQLHFTTHSNTNKLEVEIYDLTGKRVVSQQFNNTDKGKIQNSIDVSRLREGLYLCRFSRGGTVVTRKFVKE</sequence>
<keyword evidence="4" id="KW-1185">Reference proteome</keyword>
<gene>
    <name evidence="3" type="ORF">DXU93_08300</name>
</gene>
<proteinExistence type="predicted"/>
<comment type="caution">
    <text evidence="3">The sequence shown here is derived from an EMBL/GenBank/DDBJ whole genome shotgun (WGS) entry which is preliminary data.</text>
</comment>
<dbReference type="NCBIfam" id="TIGR04183">
    <property type="entry name" value="Por_Secre_tail"/>
    <property type="match status" value="1"/>
</dbReference>
<dbReference type="Pfam" id="PF18962">
    <property type="entry name" value="Por_Secre_tail"/>
    <property type="match status" value="1"/>
</dbReference>
<evidence type="ECO:0000313" key="4">
    <source>
        <dbReference type="Proteomes" id="UP000257127"/>
    </source>
</evidence>
<reference evidence="3 4" key="1">
    <citation type="submission" date="2018-08" db="EMBL/GenBank/DDBJ databases">
        <title>The draft genome squence of Brumimicrobium sp. N62.</title>
        <authorList>
            <person name="Du Z.-J."/>
            <person name="Luo H.-R."/>
        </authorList>
    </citation>
    <scope>NUCLEOTIDE SEQUENCE [LARGE SCALE GENOMIC DNA]</scope>
    <source>
        <strain evidence="3 4">N62</strain>
    </source>
</reference>
<dbReference type="InterPro" id="IPR026444">
    <property type="entry name" value="Secre_tail"/>
</dbReference>
<feature type="domain" description="Secretion system C-terminal sorting" evidence="2">
    <location>
        <begin position="163"/>
        <end position="238"/>
    </location>
</feature>
<protein>
    <submittedName>
        <fullName evidence="3">T9SS C-terminal target domain-containing protein</fullName>
    </submittedName>
</protein>
<dbReference type="EMBL" id="QURB01000004">
    <property type="protein sequence ID" value="RFC54416.1"/>
    <property type="molecule type" value="Genomic_DNA"/>
</dbReference>
<dbReference type="Proteomes" id="UP000257127">
    <property type="component" value="Unassembled WGS sequence"/>
</dbReference>
<evidence type="ECO:0000259" key="2">
    <source>
        <dbReference type="Pfam" id="PF18962"/>
    </source>
</evidence>
<evidence type="ECO:0000313" key="3">
    <source>
        <dbReference type="EMBL" id="RFC54416.1"/>
    </source>
</evidence>
<name>A0A3E1EXX9_9FLAO</name>
<dbReference type="OrthoDB" id="1467680at2"/>